<feature type="region of interest" description="Disordered" evidence="2">
    <location>
        <begin position="613"/>
        <end position="663"/>
    </location>
</feature>
<evidence type="ECO:0000313" key="3">
    <source>
        <dbReference type="EMBL" id="CAH0550588.1"/>
    </source>
</evidence>
<dbReference type="OrthoDB" id="5835618at2759"/>
<evidence type="ECO:0000256" key="2">
    <source>
        <dbReference type="SAM" id="MobiDB-lite"/>
    </source>
</evidence>
<protein>
    <submittedName>
        <fullName evidence="3">Uncharacterized protein</fullName>
    </submittedName>
</protein>
<sequence>MKLTPILRKQHIGWHFTKHWQVQGKKKPIETGAEAILTQKGIEVVKPDDILREKRVKETYNVIGYGIKKQELDYTHPDWNDRLLLTYKDNNVLLEGLTQAKLITKTIEIENGLPNKSATEISKELHKSVRNITLNSHVLDAEQKKLPKLKDPERPAWNFPRVYGVTQERRNKQLVSKLIQLIENNSDESIVNDRYLFNDLFFSFPFEKNGNLIQFQLKGDSLLTSKKPLNAVSKNSLDGIDLPDIAPLKETITLNEENVYKLQDIYPISNSVSKHHPHTLFVHYDDEIVGNLFEEEVTDNQIFGRSLLKTFTVAASYARQEFGPFVYVKYVKDNVVATVTPGKIKRFNINDYNPTKTYSVLYQNEYYRAYIISTGETEEEAIRNGTAKRFRMPNKQKLLDELEYSTVDEDNTDEKAAVPPKKKTNKTADAIGIENYINVIGEQSCSVRNEVRTLKPEAKENNKLQLEINELKKKQKEFEKEIKDLRQLNRSLQLEVIDVMKELVLTKFVNQQEEKEVAVGDRVNGNVYLGRDVWLPCQIYDSAASKAIRKDYSLFIKEIAVAVFGQNLLSQSSVTDIVAFRMNERGEPPERIQAVTGNINNRIAEKIQDILRPPRQPAQKQKENEENVIENEEVVVNSNEDSSEDTPVLTTVNNQNNKLYQEK</sequence>
<proteinExistence type="predicted"/>
<feature type="compositionally biased region" description="Polar residues" evidence="2">
    <location>
        <begin position="648"/>
        <end position="663"/>
    </location>
</feature>
<name>A0A9P0AUB7_BRAAE</name>
<dbReference type="EMBL" id="OV121133">
    <property type="protein sequence ID" value="CAH0550588.1"/>
    <property type="molecule type" value="Genomic_DNA"/>
</dbReference>
<dbReference type="GO" id="GO:0005739">
    <property type="term" value="C:mitochondrion"/>
    <property type="evidence" value="ECO:0007669"/>
    <property type="project" value="TreeGrafter"/>
</dbReference>
<evidence type="ECO:0000256" key="1">
    <source>
        <dbReference type="SAM" id="Coils"/>
    </source>
</evidence>
<gene>
    <name evidence="3" type="ORF">MELIAE_LOCUS3371</name>
</gene>
<keyword evidence="1" id="KW-0175">Coiled coil</keyword>
<dbReference type="Proteomes" id="UP001154078">
    <property type="component" value="Chromosome 2"/>
</dbReference>
<accession>A0A9P0AUB7</accession>
<organism evidence="3 4">
    <name type="scientific">Brassicogethes aeneus</name>
    <name type="common">Rape pollen beetle</name>
    <name type="synonym">Meligethes aeneus</name>
    <dbReference type="NCBI Taxonomy" id="1431903"/>
    <lineage>
        <taxon>Eukaryota</taxon>
        <taxon>Metazoa</taxon>
        <taxon>Ecdysozoa</taxon>
        <taxon>Arthropoda</taxon>
        <taxon>Hexapoda</taxon>
        <taxon>Insecta</taxon>
        <taxon>Pterygota</taxon>
        <taxon>Neoptera</taxon>
        <taxon>Endopterygota</taxon>
        <taxon>Coleoptera</taxon>
        <taxon>Polyphaga</taxon>
        <taxon>Cucujiformia</taxon>
        <taxon>Nitidulidae</taxon>
        <taxon>Meligethinae</taxon>
        <taxon>Brassicogethes</taxon>
    </lineage>
</organism>
<reference evidence="3" key="1">
    <citation type="submission" date="2021-12" db="EMBL/GenBank/DDBJ databases">
        <authorList>
            <person name="King R."/>
        </authorList>
    </citation>
    <scope>NUCLEOTIDE SEQUENCE</scope>
</reference>
<dbReference type="AlphaFoldDB" id="A0A9P0AUB7"/>
<dbReference type="PANTHER" id="PTHR15889:SF2">
    <property type="entry name" value="LARGE RIBOSOMAL SUBUNIT PROTEIN ML37"/>
    <property type="match status" value="1"/>
</dbReference>
<evidence type="ECO:0000313" key="4">
    <source>
        <dbReference type="Proteomes" id="UP001154078"/>
    </source>
</evidence>
<feature type="coiled-coil region" evidence="1">
    <location>
        <begin position="454"/>
        <end position="502"/>
    </location>
</feature>
<keyword evidence="4" id="KW-1185">Reference proteome</keyword>
<dbReference type="PANTHER" id="PTHR15889">
    <property type="entry name" value="MITOCHONDRIAL RIBOSOMAL PROTEIN L37"/>
    <property type="match status" value="1"/>
</dbReference>
<dbReference type="InterPro" id="IPR052482">
    <property type="entry name" value="mtLSU_mL37"/>
</dbReference>